<dbReference type="EMBL" id="JAJVDC020000009">
    <property type="protein sequence ID" value="KAL1635774.1"/>
    <property type="molecule type" value="Genomic_DNA"/>
</dbReference>
<dbReference type="SUPFAM" id="SSF63829">
    <property type="entry name" value="Calcium-dependent phosphotriesterase"/>
    <property type="match status" value="1"/>
</dbReference>
<keyword evidence="2" id="KW-1185">Reference proteome</keyword>
<protein>
    <submittedName>
        <fullName evidence="1">Minichromosome maintenance protein 5</fullName>
    </submittedName>
</protein>
<dbReference type="PANTHER" id="PTHR42060:SF1">
    <property type="entry name" value="NHL REPEAT-CONTAINING PROTEIN"/>
    <property type="match status" value="1"/>
</dbReference>
<sequence length="293" mass="30527">MAQTIYQFPDGTWVENIAVRSNGNLLVTLLTAPELYEIDPSRSESSSAHLVHRFDGNVGLFGITEVEADVFAVVGGNFSSTSPSANTSSFAIWTADFSNCAGEEDAPRISQAVAVPGAALLNGMTTLEDGIVLVADSTLGNVRRVDTRSGAATTVLADEETMGWGNASAPVGIDGVRREDDYLYYTNLIKGLFCRVRIDKASGEAAGPFEVVADGLAEADDFAVRDGIAYVMEGAVEGVVRVGRDGEKEVLVDGFGDPAGVGSTSAQFGTGEDKGILYVVTGGGKVAAVDIGR</sequence>
<dbReference type="InterPro" id="IPR011042">
    <property type="entry name" value="6-blade_b-propeller_TolB-like"/>
</dbReference>
<evidence type="ECO:0000313" key="1">
    <source>
        <dbReference type="EMBL" id="KAL1635774.1"/>
    </source>
</evidence>
<organism evidence="1 2">
    <name type="scientific">Neofusicoccum ribis</name>
    <dbReference type="NCBI Taxonomy" id="45134"/>
    <lineage>
        <taxon>Eukaryota</taxon>
        <taxon>Fungi</taxon>
        <taxon>Dikarya</taxon>
        <taxon>Ascomycota</taxon>
        <taxon>Pezizomycotina</taxon>
        <taxon>Dothideomycetes</taxon>
        <taxon>Dothideomycetes incertae sedis</taxon>
        <taxon>Botryosphaeriales</taxon>
        <taxon>Botryosphaeriaceae</taxon>
        <taxon>Neofusicoccum</taxon>
    </lineage>
</organism>
<evidence type="ECO:0000313" key="2">
    <source>
        <dbReference type="Proteomes" id="UP001521116"/>
    </source>
</evidence>
<dbReference type="Gene3D" id="2.120.10.30">
    <property type="entry name" value="TolB, C-terminal domain"/>
    <property type="match status" value="1"/>
</dbReference>
<proteinExistence type="predicted"/>
<comment type="caution">
    <text evidence="1">The sequence shown here is derived from an EMBL/GenBank/DDBJ whole genome shotgun (WGS) entry which is preliminary data.</text>
</comment>
<name>A0ABR3T896_9PEZI</name>
<dbReference type="InterPro" id="IPR052998">
    <property type="entry name" value="Hetero-Diels-Alderase-like"/>
</dbReference>
<reference evidence="1 2" key="1">
    <citation type="submission" date="2024-02" db="EMBL/GenBank/DDBJ databases">
        <title>De novo assembly and annotation of 12 fungi associated with fruit tree decline syndrome in Ontario, Canada.</title>
        <authorList>
            <person name="Sulman M."/>
            <person name="Ellouze W."/>
            <person name="Ilyukhin E."/>
        </authorList>
    </citation>
    <scope>NUCLEOTIDE SEQUENCE [LARGE SCALE GENOMIC DNA]</scope>
    <source>
        <strain evidence="1 2">M1-105</strain>
    </source>
</reference>
<dbReference type="PANTHER" id="PTHR42060">
    <property type="entry name" value="NHL REPEAT-CONTAINING PROTEIN-RELATED"/>
    <property type="match status" value="1"/>
</dbReference>
<dbReference type="Proteomes" id="UP001521116">
    <property type="component" value="Unassembled WGS sequence"/>
</dbReference>
<gene>
    <name evidence="1" type="primary">MCM5_2</name>
    <name evidence="1" type="ORF">SLS56_001469</name>
</gene>
<accession>A0ABR3T896</accession>